<dbReference type="GO" id="GO:0005524">
    <property type="term" value="F:ATP binding"/>
    <property type="evidence" value="ECO:0007669"/>
    <property type="project" value="UniProtKB-KW"/>
</dbReference>
<dbReference type="InterPro" id="IPR050107">
    <property type="entry name" value="ABC_carbohydrate_import_ATPase"/>
</dbReference>
<evidence type="ECO:0000256" key="4">
    <source>
        <dbReference type="ARBA" id="ARBA00022737"/>
    </source>
</evidence>
<accession>A0ABQ5ZP37</accession>
<feature type="domain" description="ABC transporter" evidence="8">
    <location>
        <begin position="254"/>
        <end position="507"/>
    </location>
</feature>
<evidence type="ECO:0000256" key="3">
    <source>
        <dbReference type="ARBA" id="ARBA00022597"/>
    </source>
</evidence>
<feature type="domain" description="ABC transporter" evidence="8">
    <location>
        <begin position="15"/>
        <end position="253"/>
    </location>
</feature>
<proteinExistence type="inferred from homology"/>
<keyword evidence="7" id="KW-0472">Membrane</keyword>
<keyword evidence="2" id="KW-0813">Transport</keyword>
<dbReference type="CDD" id="cd03215">
    <property type="entry name" value="ABC_Carb_Monos_II"/>
    <property type="match status" value="1"/>
</dbReference>
<keyword evidence="5" id="KW-0547">Nucleotide-binding</keyword>
<reference evidence="10" key="1">
    <citation type="journal article" date="2019" name="Int. J. Syst. Evol. Microbiol.">
        <title>The Global Catalogue of Microorganisms (GCM) 10K type strain sequencing project: providing services to taxonomists for standard genome sequencing and annotation.</title>
        <authorList>
            <consortium name="The Broad Institute Genomics Platform"/>
            <consortium name="The Broad Institute Genome Sequencing Center for Infectious Disease"/>
            <person name="Wu L."/>
            <person name="Ma J."/>
        </authorList>
    </citation>
    <scope>NUCLEOTIDE SEQUENCE [LARGE SCALE GENOMIC DNA]</scope>
    <source>
        <strain evidence="10">NBRC 102122</strain>
    </source>
</reference>
<comment type="caution">
    <text evidence="9">The sequence shown here is derived from an EMBL/GenBank/DDBJ whole genome shotgun (WGS) entry which is preliminary data.</text>
</comment>
<dbReference type="RefSeq" id="WP_244769734.1">
    <property type="nucleotide sequence ID" value="NZ_BSOP01000039.1"/>
</dbReference>
<evidence type="ECO:0000256" key="1">
    <source>
        <dbReference type="ARBA" id="ARBA00005417"/>
    </source>
</evidence>
<name>A0ABQ5ZP37_9HYPH</name>
<keyword evidence="6 9" id="KW-0067">ATP-binding</keyword>
<dbReference type="PANTHER" id="PTHR43790:SF9">
    <property type="entry name" value="GALACTOFURANOSE TRANSPORTER ATP-BINDING PROTEIN YTFR"/>
    <property type="match status" value="1"/>
</dbReference>
<sequence>MAAPAPSQQPVQPIAGISGAVKRYAGVVALDRVDFAVRPGEVRALLGKNGAGKSTLIRLLTGAETPDEGTVTLAGEALDQSGENRTRQASALGVRSVYQELSLVRDISIAENMFLGAWPRRWGVLDHREMRRRTAEALENLGLFLDPATVIAALSPAERQLVEIARATMGAPKLVILDEPTSSLAAAEVEQVFAAVRRMRERGVALIYVSHRMKEIREIADTASVMRDGHIVSTLDIGAADTRDIVRMMLGHDEKKDDLVTPRAAGKTLLSVRNVSYRPKLQDISFDLRQGEVLGIAGLLGSGRTELLRIIAGLERADAGSVSLDGVDVTGESWAGMLKRGLGMTPESRKDDGIVPLLGIDENTVMTDASAVTSYGVLSARRVAAATRGIVERMSVKAPETTTPIGTLSGGNQQKIVIGRWVYAGSRLLLLDEPTRGVDVEAKSQIYAIIRKLAAEGRSIVFVSSEIEELPRVCDRVLVLREGRIVKTFTAPGISTDDLMTASIAGQVPDPAGRNHRNGTDHD</sequence>
<dbReference type="InterPro" id="IPR027417">
    <property type="entry name" value="P-loop_NTPase"/>
</dbReference>
<evidence type="ECO:0000259" key="8">
    <source>
        <dbReference type="PROSITE" id="PS50893"/>
    </source>
</evidence>
<dbReference type="EMBL" id="BSOP01000039">
    <property type="protein sequence ID" value="GLR53506.1"/>
    <property type="molecule type" value="Genomic_DNA"/>
</dbReference>
<dbReference type="SUPFAM" id="SSF52540">
    <property type="entry name" value="P-loop containing nucleoside triphosphate hydrolases"/>
    <property type="match status" value="2"/>
</dbReference>
<evidence type="ECO:0000256" key="6">
    <source>
        <dbReference type="ARBA" id="ARBA00022840"/>
    </source>
</evidence>
<dbReference type="PROSITE" id="PS50893">
    <property type="entry name" value="ABC_TRANSPORTER_2"/>
    <property type="match status" value="2"/>
</dbReference>
<evidence type="ECO:0000313" key="10">
    <source>
        <dbReference type="Proteomes" id="UP001156702"/>
    </source>
</evidence>
<keyword evidence="10" id="KW-1185">Reference proteome</keyword>
<dbReference type="InterPro" id="IPR003593">
    <property type="entry name" value="AAA+_ATPase"/>
</dbReference>
<evidence type="ECO:0000256" key="5">
    <source>
        <dbReference type="ARBA" id="ARBA00022741"/>
    </source>
</evidence>
<evidence type="ECO:0000313" key="9">
    <source>
        <dbReference type="EMBL" id="GLR53506.1"/>
    </source>
</evidence>
<dbReference type="Proteomes" id="UP001156702">
    <property type="component" value="Unassembled WGS sequence"/>
</dbReference>
<dbReference type="SMART" id="SM00382">
    <property type="entry name" value="AAA"/>
    <property type="match status" value="2"/>
</dbReference>
<keyword evidence="4" id="KW-0677">Repeat</keyword>
<dbReference type="Pfam" id="PF00005">
    <property type="entry name" value="ABC_tran"/>
    <property type="match status" value="2"/>
</dbReference>
<dbReference type="InterPro" id="IPR003439">
    <property type="entry name" value="ABC_transporter-like_ATP-bd"/>
</dbReference>
<gene>
    <name evidence="9" type="primary">yphE</name>
    <name evidence="9" type="ORF">GCM10007923_47210</name>
</gene>
<keyword evidence="3" id="KW-0762">Sugar transport</keyword>
<organism evidence="9 10">
    <name type="scientific">Shinella yambaruensis</name>
    <dbReference type="NCBI Taxonomy" id="415996"/>
    <lineage>
        <taxon>Bacteria</taxon>
        <taxon>Pseudomonadati</taxon>
        <taxon>Pseudomonadota</taxon>
        <taxon>Alphaproteobacteria</taxon>
        <taxon>Hyphomicrobiales</taxon>
        <taxon>Rhizobiaceae</taxon>
        <taxon>Shinella</taxon>
    </lineage>
</organism>
<dbReference type="CDD" id="cd03216">
    <property type="entry name" value="ABC_Carb_Monos_I"/>
    <property type="match status" value="1"/>
</dbReference>
<protein>
    <submittedName>
        <fullName evidence="9">ABC transporter ATP-binding protein YphE</fullName>
    </submittedName>
</protein>
<dbReference type="Gene3D" id="3.40.50.300">
    <property type="entry name" value="P-loop containing nucleotide triphosphate hydrolases"/>
    <property type="match status" value="2"/>
</dbReference>
<evidence type="ECO:0000256" key="7">
    <source>
        <dbReference type="ARBA" id="ARBA00023136"/>
    </source>
</evidence>
<evidence type="ECO:0000256" key="2">
    <source>
        <dbReference type="ARBA" id="ARBA00022448"/>
    </source>
</evidence>
<dbReference type="InterPro" id="IPR017871">
    <property type="entry name" value="ABC_transporter-like_CS"/>
</dbReference>
<dbReference type="PROSITE" id="PS00211">
    <property type="entry name" value="ABC_TRANSPORTER_1"/>
    <property type="match status" value="1"/>
</dbReference>
<dbReference type="PANTHER" id="PTHR43790">
    <property type="entry name" value="CARBOHYDRATE TRANSPORT ATP-BINDING PROTEIN MG119-RELATED"/>
    <property type="match status" value="1"/>
</dbReference>
<comment type="similarity">
    <text evidence="1">Belongs to the ABC transporter superfamily.</text>
</comment>